<dbReference type="UniPathway" id="UPA00359">
    <property type="reaction ID" value="UER00478"/>
</dbReference>
<keyword evidence="9" id="KW-0862">Zinc</keyword>
<dbReference type="GO" id="GO:0016020">
    <property type="term" value="C:membrane"/>
    <property type="evidence" value="ECO:0007669"/>
    <property type="project" value="GOC"/>
</dbReference>
<dbReference type="Proteomes" id="UP000275267">
    <property type="component" value="Unassembled WGS sequence"/>
</dbReference>
<reference evidence="14" key="1">
    <citation type="journal article" date="2019" name="Nat. Commun.">
        <title>The genome of broomcorn millet.</title>
        <authorList>
            <person name="Zou C."/>
            <person name="Miki D."/>
            <person name="Li D."/>
            <person name="Tang Q."/>
            <person name="Xiao L."/>
            <person name="Rajput S."/>
            <person name="Deng P."/>
            <person name="Jia W."/>
            <person name="Huang R."/>
            <person name="Zhang M."/>
            <person name="Sun Y."/>
            <person name="Hu J."/>
            <person name="Fu X."/>
            <person name="Schnable P.S."/>
            <person name="Li F."/>
            <person name="Zhang H."/>
            <person name="Feng B."/>
            <person name="Zhu X."/>
            <person name="Liu R."/>
            <person name="Schnable J.C."/>
            <person name="Zhu J.-K."/>
            <person name="Zhang H."/>
        </authorList>
    </citation>
    <scope>NUCLEOTIDE SEQUENCE [LARGE SCALE GENOMIC DNA]</scope>
</reference>
<dbReference type="PANTHER" id="PTHR33694:SF1">
    <property type="entry name" value="UDP-3-O-ACYL-N-ACETYLGLUCOSAMINE DEACETYLASE 1, MITOCHONDRIAL-RELATED"/>
    <property type="match status" value="1"/>
</dbReference>
<dbReference type="GO" id="GO:0103117">
    <property type="term" value="F:UDP-3-O-acyl-N-acetylglucosamine deacetylase activity"/>
    <property type="evidence" value="ECO:0007669"/>
    <property type="project" value="UniProtKB-EC"/>
</dbReference>
<proteinExistence type="inferred from homology"/>
<evidence type="ECO:0000256" key="2">
    <source>
        <dbReference type="ARBA" id="ARBA00005002"/>
    </source>
</evidence>
<dbReference type="InterPro" id="IPR015870">
    <property type="entry name" value="UDP-acyl_N-AcGlcN_deAcase_N"/>
</dbReference>
<gene>
    <name evidence="13" type="ORF">C2845_PM01G07880</name>
</gene>
<evidence type="ECO:0000256" key="5">
    <source>
        <dbReference type="ARBA" id="ARBA00022516"/>
    </source>
</evidence>
<dbReference type="AlphaFoldDB" id="A0A3L6TGL6"/>
<evidence type="ECO:0000256" key="8">
    <source>
        <dbReference type="ARBA" id="ARBA00022801"/>
    </source>
</evidence>
<dbReference type="OrthoDB" id="10265200at2759"/>
<organism evidence="13 14">
    <name type="scientific">Panicum miliaceum</name>
    <name type="common">Proso millet</name>
    <name type="synonym">Broomcorn millet</name>
    <dbReference type="NCBI Taxonomy" id="4540"/>
    <lineage>
        <taxon>Eukaryota</taxon>
        <taxon>Viridiplantae</taxon>
        <taxon>Streptophyta</taxon>
        <taxon>Embryophyta</taxon>
        <taxon>Tracheophyta</taxon>
        <taxon>Spermatophyta</taxon>
        <taxon>Magnoliopsida</taxon>
        <taxon>Liliopsida</taxon>
        <taxon>Poales</taxon>
        <taxon>Poaceae</taxon>
        <taxon>PACMAD clade</taxon>
        <taxon>Panicoideae</taxon>
        <taxon>Panicodae</taxon>
        <taxon>Paniceae</taxon>
        <taxon>Panicinae</taxon>
        <taxon>Panicum</taxon>
        <taxon>Panicum sect. Panicum</taxon>
    </lineage>
</organism>
<evidence type="ECO:0000256" key="10">
    <source>
        <dbReference type="ARBA" id="ARBA00023098"/>
    </source>
</evidence>
<evidence type="ECO:0000256" key="3">
    <source>
        <dbReference type="ARBA" id="ARBA00006170"/>
    </source>
</evidence>
<comment type="function">
    <text evidence="12">Involved in the biosynthesis of lipid A, a phosphorylated glycolipid that in bacteria anchors the lipopolysaccharide to the outer membrane of the cell. Lipid A-like molecules in plants may serve as structural components of the outer membranes of mitochondria and/or chloroplasts, or may be involved in signal transduction or plant defense responses.</text>
</comment>
<keyword evidence="14" id="KW-1185">Reference proteome</keyword>
<comment type="similarity">
    <text evidence="3">Belongs to the LpxC family.</text>
</comment>
<keyword evidence="7" id="KW-0479">Metal-binding</keyword>
<dbReference type="Gene3D" id="3.30.1700.10">
    <property type="entry name" value="lpxc deacetylase, domain 2"/>
    <property type="match status" value="1"/>
</dbReference>
<keyword evidence="8" id="KW-0378">Hydrolase</keyword>
<dbReference type="Gene3D" id="3.30.230.20">
    <property type="entry name" value="lpxc deacetylase, domain 1"/>
    <property type="match status" value="1"/>
</dbReference>
<evidence type="ECO:0000256" key="4">
    <source>
        <dbReference type="ARBA" id="ARBA00012745"/>
    </source>
</evidence>
<comment type="pathway">
    <text evidence="2">Glycolipid biosynthesis; lipid IV(A) biosynthesis; lipid IV(A) from (3R)-3-hydroxytetradecanoyl-[acyl-carrier-protein] and UDP-N-acetyl-alpha-D-glucosamine: step 2/6.</text>
</comment>
<comment type="catalytic activity">
    <reaction evidence="11">
        <text>a UDP-3-O-[(3R)-3-hydroxyacyl]-N-acetyl-alpha-D-glucosamine + H2O = a UDP-3-O-[(3R)-3-hydroxyacyl]-alpha-D-glucosamine + acetate</text>
        <dbReference type="Rhea" id="RHEA:67816"/>
        <dbReference type="ChEBI" id="CHEBI:15377"/>
        <dbReference type="ChEBI" id="CHEBI:30089"/>
        <dbReference type="ChEBI" id="CHEBI:137740"/>
        <dbReference type="ChEBI" id="CHEBI:173225"/>
        <dbReference type="EC" id="3.5.1.108"/>
    </reaction>
</comment>
<dbReference type="GO" id="GO:2001289">
    <property type="term" value="P:lipid X metabolic process"/>
    <property type="evidence" value="ECO:0007669"/>
    <property type="project" value="UniProtKB-ARBA"/>
</dbReference>
<dbReference type="GO" id="GO:0009245">
    <property type="term" value="P:lipid A biosynthetic process"/>
    <property type="evidence" value="ECO:0007669"/>
    <property type="project" value="UniProtKB-KW"/>
</dbReference>
<evidence type="ECO:0000256" key="6">
    <source>
        <dbReference type="ARBA" id="ARBA00022556"/>
    </source>
</evidence>
<comment type="caution">
    <text evidence="13">The sequence shown here is derived from an EMBL/GenBank/DDBJ whole genome shotgun (WGS) entry which is preliminary data.</text>
</comment>
<evidence type="ECO:0000256" key="7">
    <source>
        <dbReference type="ARBA" id="ARBA00022723"/>
    </source>
</evidence>
<evidence type="ECO:0000256" key="9">
    <source>
        <dbReference type="ARBA" id="ARBA00022833"/>
    </source>
</evidence>
<dbReference type="InterPro" id="IPR004463">
    <property type="entry name" value="UDP-acyl_GlcNac_deAcase"/>
</dbReference>
<evidence type="ECO:0000313" key="13">
    <source>
        <dbReference type="EMBL" id="RLN38605.1"/>
    </source>
</evidence>
<comment type="cofactor">
    <cofactor evidence="1">
        <name>Zn(2+)</name>
        <dbReference type="ChEBI" id="CHEBI:29105"/>
    </cofactor>
</comment>
<dbReference type="GO" id="GO:0046872">
    <property type="term" value="F:metal ion binding"/>
    <property type="evidence" value="ECO:0007669"/>
    <property type="project" value="UniProtKB-KW"/>
</dbReference>
<name>A0A3L6TGL6_PANMI</name>
<dbReference type="SUPFAM" id="SSF54211">
    <property type="entry name" value="Ribosomal protein S5 domain 2-like"/>
    <property type="match status" value="2"/>
</dbReference>
<keyword evidence="10" id="KW-0443">Lipid metabolism</keyword>
<evidence type="ECO:0000256" key="12">
    <source>
        <dbReference type="ARBA" id="ARBA00024987"/>
    </source>
</evidence>
<evidence type="ECO:0000256" key="11">
    <source>
        <dbReference type="ARBA" id="ARBA00024535"/>
    </source>
</evidence>
<dbReference type="PANTHER" id="PTHR33694">
    <property type="entry name" value="UDP-3-O-ACYL-N-ACETYLGLUCOSAMINE DEACETYLASE 1, MITOCHONDRIAL-RELATED"/>
    <property type="match status" value="1"/>
</dbReference>
<dbReference type="GO" id="GO:0005739">
    <property type="term" value="C:mitochondrion"/>
    <property type="evidence" value="ECO:0007669"/>
    <property type="project" value="UniProtKB-ARBA"/>
</dbReference>
<keyword evidence="6" id="KW-0441">Lipid A biosynthesis</keyword>
<dbReference type="EC" id="3.5.1.108" evidence="4"/>
<evidence type="ECO:0000313" key="14">
    <source>
        <dbReference type="Proteomes" id="UP000275267"/>
    </source>
</evidence>
<dbReference type="NCBIfam" id="TIGR00325">
    <property type="entry name" value="lpxC"/>
    <property type="match status" value="1"/>
</dbReference>
<sequence length="524" mass="56508">MSSAATRALKSVSRAAFSWKPTGRPQQTLAAAVSRSGVGLHSGARVTATLIPTHAGEGRYFLVDGEEEARLAAEVGNAEPRSQLCTTLRRGEGGGPRVRTVEHLLSAMEALGVDNCRVEVSGGDEIPLLDGSAQEWVEAIRSAGLCAAEDTSGQNLEKLAPQIHEPVYLQRDDCFVAAFPSSRIRISYGIDFPKVPAIGCQWFSTYLDANIYSSKIAPARTFCIFEEIEKMRGAGLIKGGSLENAMVCSMSDGWLNPPLRFEDEPCRHKILDLIGDFSLLAQNGNQGFPIAHIVAYKSSVVAPELIFPFFRDKGWSCAAHSFPEPSVWKDRCGPRRACWTMLKCTAPIHRKSRWHGDAGGGRLESDVLARVGNSPAADDAVAADWGKGDRKCKGARGGLRAPPAARGGTQVGLVFPRGAPHFVSRRVAVSSSPASCCLSIGRMTLVTGLLGRSEMVVLGRDAHLGLARRGHVVRPYALWRPASWKPLTASGYSYLTTATAISRVRATDTTQQACRSDLIKINRQ</sequence>
<dbReference type="EMBL" id="PQIB02000001">
    <property type="protein sequence ID" value="RLN38605.1"/>
    <property type="molecule type" value="Genomic_DNA"/>
</dbReference>
<accession>A0A3L6TGL6</accession>
<dbReference type="Pfam" id="PF03331">
    <property type="entry name" value="LpxC"/>
    <property type="match status" value="1"/>
</dbReference>
<protein>
    <recommendedName>
        <fullName evidence="4">UDP-3-O-acyl-N-acetylglucosamine deacetylase</fullName>
        <ecNumber evidence="4">3.5.1.108</ecNumber>
    </recommendedName>
</protein>
<dbReference type="STRING" id="4540.A0A3L6TGL6"/>
<keyword evidence="5" id="KW-0444">Lipid biosynthesis</keyword>
<dbReference type="InterPro" id="IPR011334">
    <property type="entry name" value="UDP-acyl_GlcNac_deAcase_C"/>
</dbReference>
<dbReference type="InterPro" id="IPR020568">
    <property type="entry name" value="Ribosomal_Su5_D2-typ_SF"/>
</dbReference>
<evidence type="ECO:0000256" key="1">
    <source>
        <dbReference type="ARBA" id="ARBA00001947"/>
    </source>
</evidence>